<comment type="caution">
    <text evidence="14">The sequence shown here is derived from an EMBL/GenBank/DDBJ whole genome shotgun (WGS) entry which is preliminary data.</text>
</comment>
<dbReference type="FunFam" id="2.60.40.10:FF:001712">
    <property type="entry name" value="Interleukin-27 receptor subunit alpha"/>
    <property type="match status" value="1"/>
</dbReference>
<dbReference type="GO" id="GO:0005886">
    <property type="term" value="C:plasma membrane"/>
    <property type="evidence" value="ECO:0007669"/>
    <property type="project" value="UniProtKB-ARBA"/>
</dbReference>
<keyword evidence="6" id="KW-1133">Transmembrane helix</keyword>
<comment type="similarity">
    <text evidence="2">Belongs to the type I cytokine receptor family. Type 2 subfamily.</text>
</comment>
<keyword evidence="3" id="KW-0812">Transmembrane</keyword>
<dbReference type="OrthoDB" id="5989951at2759"/>
<evidence type="ECO:0000256" key="11">
    <source>
        <dbReference type="ARBA" id="ARBA00078561"/>
    </source>
</evidence>
<reference evidence="14 15" key="1">
    <citation type="journal article" date="2018" name="Mol. Genet. Genomics">
        <title>The red deer Cervus elaphus genome CerEla1.0: sequencing, annotating, genes, and chromosomes.</title>
        <authorList>
            <person name="Bana N.A."/>
            <person name="Nyiri A."/>
            <person name="Nagy J."/>
            <person name="Frank K."/>
            <person name="Nagy T."/>
            <person name="Steger V."/>
            <person name="Schiller M."/>
            <person name="Lakatos P."/>
            <person name="Sugar L."/>
            <person name="Horn P."/>
            <person name="Barta E."/>
            <person name="Orosz L."/>
        </authorList>
    </citation>
    <scope>NUCLEOTIDE SEQUENCE [LARGE SCALE GENOMIC DNA]</scope>
    <source>
        <strain evidence="14">Hungarian</strain>
    </source>
</reference>
<evidence type="ECO:0000256" key="9">
    <source>
        <dbReference type="ARBA" id="ARBA00023180"/>
    </source>
</evidence>
<proteinExistence type="inferred from homology"/>
<evidence type="ECO:0000256" key="6">
    <source>
        <dbReference type="ARBA" id="ARBA00022989"/>
    </source>
</evidence>
<protein>
    <recommendedName>
        <fullName evidence="10">Interleukin-27 receptor subunit alpha</fullName>
    </recommendedName>
    <alternativeName>
        <fullName evidence="11">Type I T-cell cytokine receptor</fullName>
    </alternativeName>
</protein>
<dbReference type="InterPro" id="IPR003961">
    <property type="entry name" value="FN3_dom"/>
</dbReference>
<evidence type="ECO:0000313" key="14">
    <source>
        <dbReference type="EMBL" id="OWK12321.1"/>
    </source>
</evidence>
<dbReference type="FunFam" id="2.60.40.10:FF:001691">
    <property type="entry name" value="interleukin-27 receptor subunit alpha"/>
    <property type="match status" value="1"/>
</dbReference>
<keyword evidence="7" id="KW-0472">Membrane</keyword>
<keyword evidence="8" id="KW-0675">Receptor</keyword>
<gene>
    <name evidence="14" type="ORF">Celaphus_00003090</name>
</gene>
<keyword evidence="5" id="KW-0677">Repeat</keyword>
<dbReference type="InterPro" id="IPR036116">
    <property type="entry name" value="FN3_sf"/>
</dbReference>
<evidence type="ECO:0000256" key="2">
    <source>
        <dbReference type="ARBA" id="ARBA00008921"/>
    </source>
</evidence>
<dbReference type="AlphaFoldDB" id="A0A212D249"/>
<keyword evidence="4 12" id="KW-0732">Signal</keyword>
<keyword evidence="15" id="KW-1185">Reference proteome</keyword>
<evidence type="ECO:0000256" key="1">
    <source>
        <dbReference type="ARBA" id="ARBA00004479"/>
    </source>
</evidence>
<dbReference type="Gene3D" id="2.60.40.10">
    <property type="entry name" value="Immunoglobulins"/>
    <property type="match status" value="2"/>
</dbReference>
<feature type="domain" description="Fibronectin type-III" evidence="13">
    <location>
        <begin position="345"/>
        <end position="441"/>
    </location>
</feature>
<accession>A0A212D249</accession>
<name>A0A212D249_CEREH</name>
<organism evidence="14 15">
    <name type="scientific">Cervus elaphus hippelaphus</name>
    <name type="common">European red deer</name>
    <dbReference type="NCBI Taxonomy" id="46360"/>
    <lineage>
        <taxon>Eukaryota</taxon>
        <taxon>Metazoa</taxon>
        <taxon>Chordata</taxon>
        <taxon>Craniata</taxon>
        <taxon>Vertebrata</taxon>
        <taxon>Euteleostomi</taxon>
        <taxon>Mammalia</taxon>
        <taxon>Eutheria</taxon>
        <taxon>Laurasiatheria</taxon>
        <taxon>Artiodactyla</taxon>
        <taxon>Ruminantia</taxon>
        <taxon>Pecora</taxon>
        <taxon>Cervidae</taxon>
        <taxon>Cervinae</taxon>
        <taxon>Cervus</taxon>
    </lineage>
</organism>
<evidence type="ECO:0000256" key="4">
    <source>
        <dbReference type="ARBA" id="ARBA00022729"/>
    </source>
</evidence>
<dbReference type="GO" id="GO:0045509">
    <property type="term" value="F:interleukin-27 receptor activity"/>
    <property type="evidence" value="ECO:0007669"/>
    <property type="project" value="TreeGrafter"/>
</dbReference>
<feature type="chain" id="PRO_5012600582" description="Interleukin-27 receptor subunit alpha" evidence="12">
    <location>
        <begin position="25"/>
        <end position="559"/>
    </location>
</feature>
<dbReference type="InterPro" id="IPR036438">
    <property type="entry name" value="Insulin-like_sf"/>
</dbReference>
<evidence type="ECO:0000256" key="7">
    <source>
        <dbReference type="ARBA" id="ARBA00023136"/>
    </source>
</evidence>
<dbReference type="SUPFAM" id="SSF56994">
    <property type="entry name" value="Insulin-like"/>
    <property type="match status" value="1"/>
</dbReference>
<dbReference type="SUPFAM" id="SSF49265">
    <property type="entry name" value="Fibronectin type III"/>
    <property type="match status" value="2"/>
</dbReference>
<dbReference type="InterPro" id="IPR013783">
    <property type="entry name" value="Ig-like_fold"/>
</dbReference>
<feature type="signal peptide" evidence="12">
    <location>
        <begin position="1"/>
        <end position="24"/>
    </location>
</feature>
<evidence type="ECO:0000259" key="13">
    <source>
        <dbReference type="PROSITE" id="PS50853"/>
    </source>
</evidence>
<dbReference type="Proteomes" id="UP000242450">
    <property type="component" value="Chromosome 9"/>
</dbReference>
<comment type="subcellular location">
    <subcellularLocation>
        <location evidence="1">Membrane</location>
        <topology evidence="1">Single-pass type I membrane protein</topology>
    </subcellularLocation>
</comment>
<dbReference type="PANTHER" id="PTHR48423">
    <property type="entry name" value="INTERLEUKIN-27 RECEPTOR SUBUNIT ALPHA"/>
    <property type="match status" value="1"/>
</dbReference>
<keyword evidence="9" id="KW-0325">Glycoprotein</keyword>
<evidence type="ECO:0000256" key="5">
    <source>
        <dbReference type="ARBA" id="ARBA00022737"/>
    </source>
</evidence>
<feature type="domain" description="Fibronectin type-III" evidence="13">
    <location>
        <begin position="152"/>
        <end position="255"/>
    </location>
</feature>
<dbReference type="PROSITE" id="PS50853">
    <property type="entry name" value="FN3"/>
    <property type="match status" value="2"/>
</dbReference>
<evidence type="ECO:0000256" key="8">
    <source>
        <dbReference type="ARBA" id="ARBA00023170"/>
    </source>
</evidence>
<dbReference type="CDD" id="cd04365">
    <property type="entry name" value="IlGF_relaxin_like"/>
    <property type="match status" value="1"/>
</dbReference>
<dbReference type="EMBL" id="MKHE01000009">
    <property type="protein sequence ID" value="OWK12321.1"/>
    <property type="molecule type" value="Genomic_DNA"/>
</dbReference>
<sequence>MLRHLVLLLAVGLLAGELLPRTEARATPYGVKLCGREFIRAVIFTCGGSRWRRARDAVGSQGPLQCYGVGPLGNLNCSWELPGDLGAPSMLYVQSQKYHSNKTWTVAVPTGQNWVTIPREQLTTSDKLLVWMAKAGQPLWPPIFVNLETRMKPDAPHLYPDVDFSEDDPLEAVVQWAPPTWPPHKVLVCQFYYRRCQMPWVLLEPEVKSIPLTPIEIQDLELATSYEMLGRCRVDKEEDLWGEWSPILPFQTSPSAPKDVWIMGNICGAPDEQELLLLWKASGLCVQVTYRVWIQVKDQEVIQEIPCCNFSIPTQAEWVGVSAVNATSWEPPTSLSLTCLGPDFAPHGVVVRSISGNKELLVTWQQEPRELQEHVVDWIRDGDPLENLNWVRLPPGNLSAVLPVDFKEGVPYRITVTMVSPWGLAPAPSVWKFREELVPLSGPVVWRVQDTPSGTPAVAWGEVPRHQLRGHLTHYTLCTQSGTRPSVCKNDNTLNWKVLSVVFFLWGVLLTSCGVSLATCGRCVHLQHKILPHWIWEKIPDPANSNFSLPHMKVSEKPG</sequence>
<dbReference type="InterPro" id="IPR052672">
    <property type="entry name" value="Type1_Cytokine_Rcpt_Type2"/>
</dbReference>
<dbReference type="PANTHER" id="PTHR48423:SF1">
    <property type="entry name" value="INTERLEUKIN-27 RECEPTOR SUBUNIT ALPHA"/>
    <property type="match status" value="1"/>
</dbReference>
<evidence type="ECO:0000313" key="15">
    <source>
        <dbReference type="Proteomes" id="UP000242450"/>
    </source>
</evidence>
<evidence type="ECO:0000256" key="3">
    <source>
        <dbReference type="ARBA" id="ARBA00022692"/>
    </source>
</evidence>
<evidence type="ECO:0000256" key="12">
    <source>
        <dbReference type="SAM" id="SignalP"/>
    </source>
</evidence>
<evidence type="ECO:0000256" key="10">
    <source>
        <dbReference type="ARBA" id="ARBA00070665"/>
    </source>
</evidence>